<proteinExistence type="predicted"/>
<dbReference type="InterPro" id="IPR036388">
    <property type="entry name" value="WH-like_DNA-bd_sf"/>
</dbReference>
<feature type="domain" description="HTH luxR-type" evidence="5">
    <location>
        <begin position="487"/>
        <end position="544"/>
    </location>
</feature>
<dbReference type="GO" id="GO:0003677">
    <property type="term" value="F:DNA binding"/>
    <property type="evidence" value="ECO:0007669"/>
    <property type="project" value="InterPro"/>
</dbReference>
<keyword evidence="3" id="KW-0812">Transmembrane</keyword>
<keyword evidence="3" id="KW-1133">Transmembrane helix</keyword>
<dbReference type="SUPFAM" id="SSF46894">
    <property type="entry name" value="C-terminal effector domain of the bipartite response regulators"/>
    <property type="match status" value="1"/>
</dbReference>
<dbReference type="RefSeq" id="WP_091692051.1">
    <property type="nucleotide sequence ID" value="NZ_FPBF01000002.1"/>
</dbReference>
<feature type="signal peptide" evidence="4">
    <location>
        <begin position="1"/>
        <end position="24"/>
    </location>
</feature>
<evidence type="ECO:0000256" key="2">
    <source>
        <dbReference type="SAM" id="Coils"/>
    </source>
</evidence>
<feature type="chain" id="PRO_5011505305" evidence="4">
    <location>
        <begin position="25"/>
        <end position="547"/>
    </location>
</feature>
<keyword evidence="3" id="KW-0472">Membrane</keyword>
<feature type="repeat" description="TPR" evidence="1">
    <location>
        <begin position="189"/>
        <end position="222"/>
    </location>
</feature>
<dbReference type="SMART" id="SM00421">
    <property type="entry name" value="HTH_LUXR"/>
    <property type="match status" value="1"/>
</dbReference>
<dbReference type="PROSITE" id="PS50005">
    <property type="entry name" value="TPR"/>
    <property type="match status" value="1"/>
</dbReference>
<dbReference type="EMBL" id="FPBF01000002">
    <property type="protein sequence ID" value="SFT66248.1"/>
    <property type="molecule type" value="Genomic_DNA"/>
</dbReference>
<protein>
    <submittedName>
        <fullName evidence="6">Tetratricopeptide repeat-containing protein</fullName>
    </submittedName>
</protein>
<sequence>MESLKRICFLAVVLSCFCSAISLAQSLKSLTQQLDSAWIVSKSAPESAFAVASELLEKSRSSKMDSLTARIQLLRGKILFQFGMFQEATEALYEAEYIFERDLQMKRLAQVNNVLGEVYYRIKNSENALQRHEQALKIYNQIQDEAGEAETKSYIGGMFEKMGSYPKALEYQTESLSLFESLGMKSEIAFVRENIGSIYEDLEKYDSAYSNFQKAFLLNSELGDSLRLIGNLNNLGDVLRKTGDAEKSLEFSQKAAEMSQRLGVLNLQKSAVVDISKAYAEMGDYENAFEYLEQSRQLSDLVFTEESTRQLAIQEAQYNLFTKNQQIKELEQTRIFDAKVKWLLLFLVSLLCVLSWVIFNRQKLKIRSNRELLQRQDEILEVKEQLINTEKENLKLLELKMQAEDKAHSRSLTAQTLHVIDKNQMLEDIQTKLKSILEEDPKEQKKRIRNLIKQIDFNFSHDTDWDDFKHTFEKVHQDFFKNIQARSGGLTPAEMKLASLMRLNLNSKEIASSLGISMDSLRISRYRLRKKLNLKKDDSLQQFLLCI</sequence>
<dbReference type="Gene3D" id="1.25.40.10">
    <property type="entry name" value="Tetratricopeptide repeat domain"/>
    <property type="match status" value="1"/>
</dbReference>
<dbReference type="STRING" id="305507.SAMN04489724_1472"/>
<dbReference type="OrthoDB" id="1090267at2"/>
<keyword evidence="7" id="KW-1185">Reference proteome</keyword>
<gene>
    <name evidence="6" type="ORF">SAMN04489724_1472</name>
</gene>
<dbReference type="SUPFAM" id="SSF48452">
    <property type="entry name" value="TPR-like"/>
    <property type="match status" value="2"/>
</dbReference>
<dbReference type="Pfam" id="PF13181">
    <property type="entry name" value="TPR_8"/>
    <property type="match status" value="1"/>
</dbReference>
<dbReference type="Gene3D" id="1.10.10.10">
    <property type="entry name" value="Winged helix-like DNA-binding domain superfamily/Winged helix DNA-binding domain"/>
    <property type="match status" value="1"/>
</dbReference>
<evidence type="ECO:0000256" key="3">
    <source>
        <dbReference type="SAM" id="Phobius"/>
    </source>
</evidence>
<keyword evidence="2" id="KW-0175">Coiled coil</keyword>
<feature type="transmembrane region" description="Helical" evidence="3">
    <location>
        <begin position="342"/>
        <end position="359"/>
    </location>
</feature>
<dbReference type="InterPro" id="IPR016032">
    <property type="entry name" value="Sig_transdc_resp-reg_C-effctor"/>
</dbReference>
<dbReference type="AlphaFoldDB" id="A0A1I6ZU82"/>
<name>A0A1I6ZU82_9BACT</name>
<keyword evidence="4" id="KW-0732">Signal</keyword>
<evidence type="ECO:0000313" key="6">
    <source>
        <dbReference type="EMBL" id="SFT66248.1"/>
    </source>
</evidence>
<reference evidence="7" key="1">
    <citation type="submission" date="2016-10" db="EMBL/GenBank/DDBJ databases">
        <authorList>
            <person name="Varghese N."/>
            <person name="Submissions S."/>
        </authorList>
    </citation>
    <scope>NUCLEOTIDE SEQUENCE [LARGE SCALE GENOMIC DNA]</scope>
    <source>
        <strain evidence="7">DSM 23445</strain>
    </source>
</reference>
<dbReference type="InterPro" id="IPR019734">
    <property type="entry name" value="TPR_rpt"/>
</dbReference>
<keyword evidence="1" id="KW-0802">TPR repeat</keyword>
<organism evidence="6 7">
    <name type="scientific">Algoriphagus locisalis</name>
    <dbReference type="NCBI Taxonomy" id="305507"/>
    <lineage>
        <taxon>Bacteria</taxon>
        <taxon>Pseudomonadati</taxon>
        <taxon>Bacteroidota</taxon>
        <taxon>Cytophagia</taxon>
        <taxon>Cytophagales</taxon>
        <taxon>Cyclobacteriaceae</taxon>
        <taxon>Algoriphagus</taxon>
    </lineage>
</organism>
<evidence type="ECO:0000256" key="1">
    <source>
        <dbReference type="PROSITE-ProRule" id="PRU00339"/>
    </source>
</evidence>
<feature type="coiled-coil region" evidence="2">
    <location>
        <begin position="372"/>
        <end position="407"/>
    </location>
</feature>
<evidence type="ECO:0000259" key="5">
    <source>
        <dbReference type="SMART" id="SM00421"/>
    </source>
</evidence>
<dbReference type="InterPro" id="IPR000792">
    <property type="entry name" value="Tscrpt_reg_LuxR_C"/>
</dbReference>
<dbReference type="Proteomes" id="UP000199673">
    <property type="component" value="Unassembled WGS sequence"/>
</dbReference>
<dbReference type="SMART" id="SM00028">
    <property type="entry name" value="TPR"/>
    <property type="match status" value="5"/>
</dbReference>
<dbReference type="InterPro" id="IPR011990">
    <property type="entry name" value="TPR-like_helical_dom_sf"/>
</dbReference>
<dbReference type="Pfam" id="PF13424">
    <property type="entry name" value="TPR_12"/>
    <property type="match status" value="2"/>
</dbReference>
<evidence type="ECO:0000256" key="4">
    <source>
        <dbReference type="SAM" id="SignalP"/>
    </source>
</evidence>
<dbReference type="PANTHER" id="PTHR10098">
    <property type="entry name" value="RAPSYN-RELATED"/>
    <property type="match status" value="1"/>
</dbReference>
<dbReference type="GO" id="GO:0006355">
    <property type="term" value="P:regulation of DNA-templated transcription"/>
    <property type="evidence" value="ECO:0007669"/>
    <property type="project" value="InterPro"/>
</dbReference>
<accession>A0A1I6ZU82</accession>
<evidence type="ECO:0000313" key="7">
    <source>
        <dbReference type="Proteomes" id="UP000199673"/>
    </source>
</evidence>